<dbReference type="Gene3D" id="3.40.630.30">
    <property type="match status" value="1"/>
</dbReference>
<feature type="domain" description="Eis-like acetyltransferase" evidence="2">
    <location>
        <begin position="2"/>
        <end position="71"/>
    </location>
</feature>
<dbReference type="Proteomes" id="UP000298484">
    <property type="component" value="Unassembled WGS sequence"/>
</dbReference>
<comment type="caution">
    <text evidence="3">The sequence shown here is derived from an EMBL/GenBank/DDBJ whole genome shotgun (WGS) entry which is preliminary data.</text>
</comment>
<dbReference type="Gene3D" id="3.30.1050.10">
    <property type="entry name" value="SCP2 sterol-binding domain"/>
    <property type="match status" value="1"/>
</dbReference>
<dbReference type="InterPro" id="IPR051554">
    <property type="entry name" value="Acetyltransferase_Eis"/>
</dbReference>
<name>A0A4Y9ABK4_9BACI</name>
<evidence type="ECO:0000259" key="2">
    <source>
        <dbReference type="Pfam" id="PF17668"/>
    </source>
</evidence>
<dbReference type="SUPFAM" id="SSF55729">
    <property type="entry name" value="Acyl-CoA N-acyltransferases (Nat)"/>
    <property type="match status" value="1"/>
</dbReference>
<dbReference type="SUPFAM" id="SSF55718">
    <property type="entry name" value="SCP-like"/>
    <property type="match status" value="1"/>
</dbReference>
<dbReference type="OrthoDB" id="9768284at2"/>
<dbReference type="Pfam" id="PF13530">
    <property type="entry name" value="SCP2_2"/>
    <property type="match status" value="1"/>
</dbReference>
<sequence>MLYNVKEGRLSVHELGFTTLRAKQLLLQFIANHDSMAETVDMTVPENDNLPLFVDEPRFEQEINPYFMARIVNVPAFLKAYPFADEMAESVTLHVEDAFLPENSGTYQLSQIGSDTKVTSMQPTVEQTSSIDCSIQQLTTMLMGYKRPAELYAAGLIRGESEQIERLERVIPRRQTFSPDFF</sequence>
<evidence type="ECO:0000259" key="1">
    <source>
        <dbReference type="Pfam" id="PF13530"/>
    </source>
</evidence>
<evidence type="ECO:0000313" key="4">
    <source>
        <dbReference type="Proteomes" id="UP000298484"/>
    </source>
</evidence>
<dbReference type="InterPro" id="IPR025559">
    <property type="entry name" value="Eis_dom"/>
</dbReference>
<reference evidence="3 4" key="1">
    <citation type="submission" date="2019-03" db="EMBL/GenBank/DDBJ databases">
        <title>Genome sequence of Lentibacillus salicampi ATCC BAA-719.</title>
        <authorList>
            <person name="Maclea K.S."/>
            <person name="Simoes Junior M."/>
        </authorList>
    </citation>
    <scope>NUCLEOTIDE SEQUENCE [LARGE SCALE GENOMIC DNA]</scope>
    <source>
        <strain evidence="3 4">ATCC BAA-719</strain>
    </source>
</reference>
<evidence type="ECO:0000313" key="3">
    <source>
        <dbReference type="EMBL" id="TFJ91721.1"/>
    </source>
</evidence>
<dbReference type="PANTHER" id="PTHR37817">
    <property type="entry name" value="N-ACETYLTRANSFERASE EIS"/>
    <property type="match status" value="1"/>
</dbReference>
<protein>
    <recommendedName>
        <fullName evidence="5">Enhanced intracellular survival protein domain-containing protein</fullName>
    </recommendedName>
</protein>
<organism evidence="3 4">
    <name type="scientific">Lentibacillus salicampi</name>
    <dbReference type="NCBI Taxonomy" id="175306"/>
    <lineage>
        <taxon>Bacteria</taxon>
        <taxon>Bacillati</taxon>
        <taxon>Bacillota</taxon>
        <taxon>Bacilli</taxon>
        <taxon>Bacillales</taxon>
        <taxon>Bacillaceae</taxon>
        <taxon>Lentibacillus</taxon>
    </lineage>
</organism>
<gene>
    <name evidence="3" type="ORF">E4U82_16145</name>
</gene>
<dbReference type="InterPro" id="IPR036527">
    <property type="entry name" value="SCP2_sterol-bd_dom_sf"/>
</dbReference>
<dbReference type="AlphaFoldDB" id="A0A4Y9ABK4"/>
<proteinExistence type="predicted"/>
<dbReference type="PANTHER" id="PTHR37817:SF1">
    <property type="entry name" value="N-ACETYLTRANSFERASE EIS"/>
    <property type="match status" value="1"/>
</dbReference>
<dbReference type="EMBL" id="SRHY01000041">
    <property type="protein sequence ID" value="TFJ91721.1"/>
    <property type="molecule type" value="Genomic_DNA"/>
</dbReference>
<keyword evidence="4" id="KW-1185">Reference proteome</keyword>
<evidence type="ECO:0008006" key="5">
    <source>
        <dbReference type="Google" id="ProtNLM"/>
    </source>
</evidence>
<feature type="domain" description="Enhanced intracellular survival protein" evidence="1">
    <location>
        <begin position="74"/>
        <end position="177"/>
    </location>
</feature>
<dbReference type="InterPro" id="IPR016181">
    <property type="entry name" value="Acyl_CoA_acyltransferase"/>
</dbReference>
<dbReference type="GO" id="GO:0030649">
    <property type="term" value="P:aminoglycoside antibiotic catabolic process"/>
    <property type="evidence" value="ECO:0007669"/>
    <property type="project" value="TreeGrafter"/>
</dbReference>
<dbReference type="Pfam" id="PF17668">
    <property type="entry name" value="Acetyltransf_17"/>
    <property type="match status" value="1"/>
</dbReference>
<dbReference type="InterPro" id="IPR041380">
    <property type="entry name" value="Acetyltransf_17"/>
</dbReference>
<accession>A0A4Y9ABK4</accession>
<dbReference type="GO" id="GO:0034069">
    <property type="term" value="F:aminoglycoside N-acetyltransferase activity"/>
    <property type="evidence" value="ECO:0007669"/>
    <property type="project" value="TreeGrafter"/>
</dbReference>